<dbReference type="AlphaFoldDB" id="A0A7L3V8H7"/>
<name>A0A7L3V8H7_MOLAT</name>
<sequence length="228" mass="23968">QRQQWLREAVSEALSGSGSIRAQLQRCLRVLAGPCPGEAAPERGLGDTGSHEGALEELAELCESLDCANEFCSLGGLEVALSLLGHRWPPLRAGAARLLGCCAQNLPEAQGRALALGALPALLGLLRGDPEPRVAPAALFALSCLVRAQPQGLQELEALGGLEVLGGALQSPHPPLRARAAFLLHCLLKEHPRLKVPLVQQGLVPRAAALLRSEHDGAHEHGLGILCR</sequence>
<dbReference type="Gene3D" id="1.25.10.10">
    <property type="entry name" value="Leucine-rich Repeat Variant"/>
    <property type="match status" value="1"/>
</dbReference>
<reference evidence="1 2" key="1">
    <citation type="submission" date="2019-09" db="EMBL/GenBank/DDBJ databases">
        <title>Bird 10,000 Genomes (B10K) Project - Family phase.</title>
        <authorList>
            <person name="Zhang G."/>
        </authorList>
    </citation>
    <scope>NUCLEOTIDE SEQUENCE [LARGE SCALE GENOMIC DNA]</scope>
    <source>
        <strain evidence="1">OUT-0049</strain>
        <tissue evidence="1">Muscle</tissue>
    </source>
</reference>
<accession>A0A7L3V8H7</accession>
<gene>
    <name evidence="1" type="primary">Hspbp1_1</name>
    <name evidence="1" type="ORF">MOLATE_R08400</name>
</gene>
<keyword evidence="2" id="KW-1185">Reference proteome</keyword>
<dbReference type="GO" id="GO:0005783">
    <property type="term" value="C:endoplasmic reticulum"/>
    <property type="evidence" value="ECO:0007669"/>
    <property type="project" value="TreeGrafter"/>
</dbReference>
<comment type="caution">
    <text evidence="1">The sequence shown here is derived from an EMBL/GenBank/DDBJ whole genome shotgun (WGS) entry which is preliminary data.</text>
</comment>
<feature type="non-terminal residue" evidence="1">
    <location>
        <position position="1"/>
    </location>
</feature>
<dbReference type="GO" id="GO:0000774">
    <property type="term" value="F:adenyl-nucleotide exchange factor activity"/>
    <property type="evidence" value="ECO:0007669"/>
    <property type="project" value="TreeGrafter"/>
</dbReference>
<feature type="non-terminal residue" evidence="1">
    <location>
        <position position="228"/>
    </location>
</feature>
<evidence type="ECO:0000313" key="2">
    <source>
        <dbReference type="Proteomes" id="UP000553862"/>
    </source>
</evidence>
<dbReference type="PANTHER" id="PTHR19316:SF18">
    <property type="entry name" value="HSP70-BINDING PROTEIN 1"/>
    <property type="match status" value="1"/>
</dbReference>
<dbReference type="SUPFAM" id="SSF48371">
    <property type="entry name" value="ARM repeat"/>
    <property type="match status" value="1"/>
</dbReference>
<dbReference type="EMBL" id="VZUF01142352">
    <property type="protein sequence ID" value="NXV60363.1"/>
    <property type="molecule type" value="Genomic_DNA"/>
</dbReference>
<protein>
    <submittedName>
        <fullName evidence="1">HPBP1 protein</fullName>
    </submittedName>
</protein>
<organism evidence="1 2">
    <name type="scientific">Molothrus ater</name>
    <name type="common">Brown-headed cowbird</name>
    <dbReference type="NCBI Taxonomy" id="84834"/>
    <lineage>
        <taxon>Eukaryota</taxon>
        <taxon>Metazoa</taxon>
        <taxon>Chordata</taxon>
        <taxon>Craniata</taxon>
        <taxon>Vertebrata</taxon>
        <taxon>Euteleostomi</taxon>
        <taxon>Archelosauria</taxon>
        <taxon>Archosauria</taxon>
        <taxon>Dinosauria</taxon>
        <taxon>Saurischia</taxon>
        <taxon>Theropoda</taxon>
        <taxon>Coelurosauria</taxon>
        <taxon>Aves</taxon>
        <taxon>Neognathae</taxon>
        <taxon>Neoaves</taxon>
        <taxon>Telluraves</taxon>
        <taxon>Australaves</taxon>
        <taxon>Passeriformes</taxon>
        <taxon>Passeroidea</taxon>
        <taxon>Icteridae</taxon>
        <taxon>Molothrus</taxon>
    </lineage>
</organism>
<dbReference type="InterPro" id="IPR011989">
    <property type="entry name" value="ARM-like"/>
</dbReference>
<dbReference type="InterPro" id="IPR050693">
    <property type="entry name" value="Hsp70_NEF-Inhibitors"/>
</dbReference>
<dbReference type="Proteomes" id="UP000553862">
    <property type="component" value="Unassembled WGS sequence"/>
</dbReference>
<dbReference type="PANTHER" id="PTHR19316">
    <property type="entry name" value="PROTEIN FOLDING REGULATOR"/>
    <property type="match status" value="1"/>
</dbReference>
<proteinExistence type="predicted"/>
<evidence type="ECO:0000313" key="1">
    <source>
        <dbReference type="EMBL" id="NXV60363.1"/>
    </source>
</evidence>
<dbReference type="InterPro" id="IPR016024">
    <property type="entry name" value="ARM-type_fold"/>
</dbReference>